<evidence type="ECO:0000313" key="3">
    <source>
        <dbReference type="WBParaSite" id="Minc3s01319g22740"/>
    </source>
</evidence>
<keyword evidence="2" id="KW-1185">Reference proteome</keyword>
<accession>A0A914M8R8</accession>
<keyword evidence="1" id="KW-0732">Signal</keyword>
<feature type="chain" id="PRO_5037525827" evidence="1">
    <location>
        <begin position="27"/>
        <end position="113"/>
    </location>
</feature>
<evidence type="ECO:0000313" key="2">
    <source>
        <dbReference type="Proteomes" id="UP000887563"/>
    </source>
</evidence>
<protein>
    <submittedName>
        <fullName evidence="3">Candidate secreted effector</fullName>
    </submittedName>
</protein>
<dbReference type="Proteomes" id="UP000887563">
    <property type="component" value="Unplaced"/>
</dbReference>
<proteinExistence type="predicted"/>
<reference evidence="3" key="1">
    <citation type="submission" date="2022-11" db="UniProtKB">
        <authorList>
            <consortium name="WormBaseParasite"/>
        </authorList>
    </citation>
    <scope>IDENTIFICATION</scope>
</reference>
<organism evidence="2 3">
    <name type="scientific">Meloidogyne incognita</name>
    <name type="common">Southern root-knot nematode worm</name>
    <name type="synonym">Oxyuris incognita</name>
    <dbReference type="NCBI Taxonomy" id="6306"/>
    <lineage>
        <taxon>Eukaryota</taxon>
        <taxon>Metazoa</taxon>
        <taxon>Ecdysozoa</taxon>
        <taxon>Nematoda</taxon>
        <taxon>Chromadorea</taxon>
        <taxon>Rhabditida</taxon>
        <taxon>Tylenchina</taxon>
        <taxon>Tylenchomorpha</taxon>
        <taxon>Tylenchoidea</taxon>
        <taxon>Meloidogynidae</taxon>
        <taxon>Meloidogyninae</taxon>
        <taxon>Meloidogyne</taxon>
        <taxon>Meloidogyne incognita group</taxon>
    </lineage>
</organism>
<evidence type="ECO:0000256" key="1">
    <source>
        <dbReference type="SAM" id="SignalP"/>
    </source>
</evidence>
<feature type="signal peptide" evidence="1">
    <location>
        <begin position="1"/>
        <end position="26"/>
    </location>
</feature>
<name>A0A914M8R8_MELIC</name>
<dbReference type="AlphaFoldDB" id="A0A914M8R8"/>
<sequence length="113" mass="12574">MLYLLCQHCCFVNLIILPSFLSLTEQIISGMMTTQGRVEMTCTSNTSKTSSCSTYIGRGMLWGTTRGRASLRPSFVEFAVINSPNSSFNILFDTSSSIPSKINKSFLKPLPYR</sequence>
<dbReference type="WBParaSite" id="Minc3s01319g22740">
    <property type="protein sequence ID" value="Minc3s01319g22740"/>
    <property type="gene ID" value="Minc3s01319g22740"/>
</dbReference>